<organism evidence="11 12">
    <name type="scientific">Actinokineospora guangxiensis</name>
    <dbReference type="NCBI Taxonomy" id="1490288"/>
    <lineage>
        <taxon>Bacteria</taxon>
        <taxon>Bacillati</taxon>
        <taxon>Actinomycetota</taxon>
        <taxon>Actinomycetes</taxon>
        <taxon>Pseudonocardiales</taxon>
        <taxon>Pseudonocardiaceae</taxon>
        <taxon>Actinokineospora</taxon>
    </lineage>
</organism>
<feature type="domain" description="Signal transduction histidine kinase subgroup 3 dimerisation and phosphoacceptor" evidence="10">
    <location>
        <begin position="174"/>
        <end position="242"/>
    </location>
</feature>
<evidence type="ECO:0000256" key="6">
    <source>
        <dbReference type="ARBA" id="ARBA00022777"/>
    </source>
</evidence>
<evidence type="ECO:0000256" key="2">
    <source>
        <dbReference type="ARBA" id="ARBA00012438"/>
    </source>
</evidence>
<gene>
    <name evidence="11" type="ORF">ACFPM7_04950</name>
</gene>
<dbReference type="PANTHER" id="PTHR24421">
    <property type="entry name" value="NITRATE/NITRITE SENSOR PROTEIN NARX-RELATED"/>
    <property type="match status" value="1"/>
</dbReference>
<keyword evidence="9" id="KW-0812">Transmembrane</keyword>
<dbReference type="InterPro" id="IPR050482">
    <property type="entry name" value="Sensor_HK_TwoCompSys"/>
</dbReference>
<proteinExistence type="predicted"/>
<keyword evidence="7" id="KW-0067">ATP-binding</keyword>
<evidence type="ECO:0000256" key="5">
    <source>
        <dbReference type="ARBA" id="ARBA00022741"/>
    </source>
</evidence>
<dbReference type="SUPFAM" id="SSF55874">
    <property type="entry name" value="ATPase domain of HSP90 chaperone/DNA topoisomerase II/histidine kinase"/>
    <property type="match status" value="1"/>
</dbReference>
<evidence type="ECO:0000313" key="11">
    <source>
        <dbReference type="EMBL" id="MFC5286391.1"/>
    </source>
</evidence>
<keyword evidence="6 11" id="KW-0418">Kinase</keyword>
<feature type="transmembrane region" description="Helical" evidence="9">
    <location>
        <begin position="85"/>
        <end position="102"/>
    </location>
</feature>
<comment type="catalytic activity">
    <reaction evidence="1">
        <text>ATP + protein L-histidine = ADP + protein N-phospho-L-histidine.</text>
        <dbReference type="EC" id="2.7.13.3"/>
    </reaction>
</comment>
<dbReference type="InterPro" id="IPR036890">
    <property type="entry name" value="HATPase_C_sf"/>
</dbReference>
<reference evidence="12" key="1">
    <citation type="journal article" date="2019" name="Int. J. Syst. Evol. Microbiol.">
        <title>The Global Catalogue of Microorganisms (GCM) 10K type strain sequencing project: providing services to taxonomists for standard genome sequencing and annotation.</title>
        <authorList>
            <consortium name="The Broad Institute Genomics Platform"/>
            <consortium name="The Broad Institute Genome Sequencing Center for Infectious Disease"/>
            <person name="Wu L."/>
            <person name="Ma J."/>
        </authorList>
    </citation>
    <scope>NUCLEOTIDE SEQUENCE [LARGE SCALE GENOMIC DNA]</scope>
    <source>
        <strain evidence="12">CCUG 59778</strain>
    </source>
</reference>
<keyword evidence="9" id="KW-1133">Transmembrane helix</keyword>
<dbReference type="RefSeq" id="WP_378244284.1">
    <property type="nucleotide sequence ID" value="NZ_JBHSKF010000002.1"/>
</dbReference>
<dbReference type="InterPro" id="IPR011712">
    <property type="entry name" value="Sig_transdc_His_kin_sub3_dim/P"/>
</dbReference>
<dbReference type="Proteomes" id="UP001596157">
    <property type="component" value="Unassembled WGS sequence"/>
</dbReference>
<evidence type="ECO:0000256" key="4">
    <source>
        <dbReference type="ARBA" id="ARBA00022679"/>
    </source>
</evidence>
<name>A0ABW0EI61_9PSEU</name>
<dbReference type="Pfam" id="PF07730">
    <property type="entry name" value="HisKA_3"/>
    <property type="match status" value="1"/>
</dbReference>
<feature type="transmembrane region" description="Helical" evidence="9">
    <location>
        <begin position="133"/>
        <end position="154"/>
    </location>
</feature>
<dbReference type="PANTHER" id="PTHR24421:SF10">
    <property type="entry name" value="NITRATE_NITRITE SENSOR PROTEIN NARQ"/>
    <property type="match status" value="1"/>
</dbReference>
<evidence type="ECO:0000256" key="9">
    <source>
        <dbReference type="SAM" id="Phobius"/>
    </source>
</evidence>
<evidence type="ECO:0000256" key="8">
    <source>
        <dbReference type="ARBA" id="ARBA00023012"/>
    </source>
</evidence>
<feature type="transmembrane region" description="Helical" evidence="9">
    <location>
        <begin position="63"/>
        <end position="79"/>
    </location>
</feature>
<comment type="caution">
    <text evidence="11">The sequence shown here is derived from an EMBL/GenBank/DDBJ whole genome shotgun (WGS) entry which is preliminary data.</text>
</comment>
<evidence type="ECO:0000313" key="12">
    <source>
        <dbReference type="Proteomes" id="UP001596157"/>
    </source>
</evidence>
<evidence type="ECO:0000256" key="1">
    <source>
        <dbReference type="ARBA" id="ARBA00000085"/>
    </source>
</evidence>
<accession>A0ABW0EI61</accession>
<keyword evidence="5" id="KW-0547">Nucleotide-binding</keyword>
<dbReference type="EC" id="2.7.13.3" evidence="2"/>
<keyword evidence="12" id="KW-1185">Reference proteome</keyword>
<keyword evidence="9" id="KW-0472">Membrane</keyword>
<dbReference type="Gene3D" id="1.20.5.1930">
    <property type="match status" value="1"/>
</dbReference>
<protein>
    <recommendedName>
        <fullName evidence="2">histidine kinase</fullName>
        <ecNumber evidence="2">2.7.13.3</ecNumber>
    </recommendedName>
</protein>
<evidence type="ECO:0000259" key="10">
    <source>
        <dbReference type="Pfam" id="PF07730"/>
    </source>
</evidence>
<keyword evidence="4" id="KW-0808">Transferase</keyword>
<dbReference type="GO" id="GO:0016301">
    <property type="term" value="F:kinase activity"/>
    <property type="evidence" value="ECO:0007669"/>
    <property type="project" value="UniProtKB-KW"/>
</dbReference>
<dbReference type="CDD" id="cd16917">
    <property type="entry name" value="HATPase_UhpB-NarQ-NarX-like"/>
    <property type="match status" value="1"/>
</dbReference>
<keyword evidence="3" id="KW-0597">Phosphoprotein</keyword>
<feature type="transmembrane region" description="Helical" evidence="9">
    <location>
        <begin position="109"/>
        <end position="127"/>
    </location>
</feature>
<sequence>MPAPSSKLRWTQRITVAFLVACAALLLVVEGLSAETTVTQVGVIFCGAITTTALFLRRLVVPAVLASITFSIVCATLTVRLDNTFGVVELAALWWLMVWVVTDQPLRRILWIAPALGVAVFMIPLRMDNIRDHLDIVFIGLISGSVFMVMLGLYMRLHEQRRAAAVALARETQRLEYARDLHDFVAHHVTAIVAQAKAVRYTTAAGSPPSAEDLDGMLAGIEDAGSEALASMRSMITVLRGDDPTPQRHTLDEVLTGAADRFPGPARVSATIDDGLAGRPLPPPTLDAARHVVQESLTNVLRHAEGVGLVEITARMRGGEVEIIVRDDGTASDNPSPGFGLVGLTERVGAVGGALTAGATATGWQVTATLPAS</sequence>
<evidence type="ECO:0000256" key="3">
    <source>
        <dbReference type="ARBA" id="ARBA00022553"/>
    </source>
</evidence>
<dbReference type="EMBL" id="JBHSKF010000002">
    <property type="protein sequence ID" value="MFC5286391.1"/>
    <property type="molecule type" value="Genomic_DNA"/>
</dbReference>
<dbReference type="Gene3D" id="3.30.565.10">
    <property type="entry name" value="Histidine kinase-like ATPase, C-terminal domain"/>
    <property type="match status" value="1"/>
</dbReference>
<evidence type="ECO:0000256" key="7">
    <source>
        <dbReference type="ARBA" id="ARBA00022840"/>
    </source>
</evidence>
<keyword evidence="8" id="KW-0902">Two-component regulatory system</keyword>